<dbReference type="EMBL" id="OZ034813">
    <property type="protein sequence ID" value="CAL1352235.1"/>
    <property type="molecule type" value="Genomic_DNA"/>
</dbReference>
<protein>
    <submittedName>
        <fullName evidence="1">Uncharacterized protein</fullName>
    </submittedName>
</protein>
<gene>
    <name evidence="1" type="ORF">LTRI10_LOCUS221</name>
</gene>
<evidence type="ECO:0000313" key="2">
    <source>
        <dbReference type="Proteomes" id="UP001497516"/>
    </source>
</evidence>
<dbReference type="AlphaFoldDB" id="A0AAV2C8S2"/>
<accession>A0AAV2C8S2</accession>
<dbReference type="Proteomes" id="UP001497516">
    <property type="component" value="Chromosome 1"/>
</dbReference>
<evidence type="ECO:0000313" key="1">
    <source>
        <dbReference type="EMBL" id="CAL1352235.1"/>
    </source>
</evidence>
<organism evidence="1 2">
    <name type="scientific">Linum trigynum</name>
    <dbReference type="NCBI Taxonomy" id="586398"/>
    <lineage>
        <taxon>Eukaryota</taxon>
        <taxon>Viridiplantae</taxon>
        <taxon>Streptophyta</taxon>
        <taxon>Embryophyta</taxon>
        <taxon>Tracheophyta</taxon>
        <taxon>Spermatophyta</taxon>
        <taxon>Magnoliopsida</taxon>
        <taxon>eudicotyledons</taxon>
        <taxon>Gunneridae</taxon>
        <taxon>Pentapetalae</taxon>
        <taxon>rosids</taxon>
        <taxon>fabids</taxon>
        <taxon>Malpighiales</taxon>
        <taxon>Linaceae</taxon>
        <taxon>Linum</taxon>
    </lineage>
</organism>
<proteinExistence type="predicted"/>
<sequence length="69" mass="8231">MDPEEIRPNWPWMDLIVFENSLRPNPPSLYYKIQGKWPFEKNCSNNYENAIPKYIGQIRCLIDLIMSAE</sequence>
<keyword evidence="2" id="KW-1185">Reference proteome</keyword>
<name>A0AAV2C8S2_9ROSI</name>
<reference evidence="1 2" key="1">
    <citation type="submission" date="2024-04" db="EMBL/GenBank/DDBJ databases">
        <authorList>
            <person name="Fracassetti M."/>
        </authorList>
    </citation>
    <scope>NUCLEOTIDE SEQUENCE [LARGE SCALE GENOMIC DNA]</scope>
</reference>